<accession>A0ABP8G405</accession>
<dbReference type="InterPro" id="IPR005543">
    <property type="entry name" value="PASTA_dom"/>
</dbReference>
<name>A0ABP8G405_9BACT</name>
<keyword evidence="1" id="KW-0812">Transmembrane</keyword>
<comment type="caution">
    <text evidence="3">The sequence shown here is derived from an EMBL/GenBank/DDBJ whole genome shotgun (WGS) entry which is preliminary data.</text>
</comment>
<feature type="domain" description="PASTA" evidence="2">
    <location>
        <begin position="37"/>
        <end position="103"/>
    </location>
</feature>
<feature type="transmembrane region" description="Helical" evidence="1">
    <location>
        <begin position="12"/>
        <end position="34"/>
    </location>
</feature>
<dbReference type="PROSITE" id="PS51178">
    <property type="entry name" value="PASTA"/>
    <property type="match status" value="1"/>
</dbReference>
<keyword evidence="4" id="KW-1185">Reference proteome</keyword>
<evidence type="ECO:0000313" key="3">
    <source>
        <dbReference type="EMBL" id="GAA4317035.1"/>
    </source>
</evidence>
<dbReference type="Proteomes" id="UP001501207">
    <property type="component" value="Unassembled WGS sequence"/>
</dbReference>
<evidence type="ECO:0000259" key="2">
    <source>
        <dbReference type="PROSITE" id="PS51178"/>
    </source>
</evidence>
<reference evidence="4" key="1">
    <citation type="journal article" date="2019" name="Int. J. Syst. Evol. Microbiol.">
        <title>The Global Catalogue of Microorganisms (GCM) 10K type strain sequencing project: providing services to taxonomists for standard genome sequencing and annotation.</title>
        <authorList>
            <consortium name="The Broad Institute Genomics Platform"/>
            <consortium name="The Broad Institute Genome Sequencing Center for Infectious Disease"/>
            <person name="Wu L."/>
            <person name="Ma J."/>
        </authorList>
    </citation>
    <scope>NUCLEOTIDE SEQUENCE [LARGE SCALE GENOMIC DNA]</scope>
    <source>
        <strain evidence="4">JCM 17664</strain>
    </source>
</reference>
<dbReference type="EMBL" id="BAABFN010000019">
    <property type="protein sequence ID" value="GAA4317035.1"/>
    <property type="molecule type" value="Genomic_DNA"/>
</dbReference>
<keyword evidence="1" id="KW-0472">Membrane</keyword>
<sequence length="267" mass="28504">MPVFKRSFLANLIAVIVLIIILAILFFTLLGVITRHGKTLRVPKVTGQQGAEASRLLGSLDFNVVVQDSAYTDTAAPLTVLRQTPEAGFVVKVGRTVYLTLNKKMPPTTAMPDLVNYSFRSAMMTLESQRLNLGDTLYRPDIAKDAVLQQLYNGKPIAPGTLVPEGARITLVLGDGIGNVDNPVPNLVGLTYLQALDLLSASNLNRGVVLTDGVLTDTANAHVFRQNPSARSASGAPHYIRAGESIDLWISQDSTAAGIPPADSSAL</sequence>
<proteinExistence type="predicted"/>
<dbReference type="Pfam" id="PF03793">
    <property type="entry name" value="PASTA"/>
    <property type="match status" value="2"/>
</dbReference>
<gene>
    <name evidence="3" type="ORF">GCM10023143_28880</name>
</gene>
<dbReference type="Gene3D" id="3.30.10.20">
    <property type="match status" value="3"/>
</dbReference>
<evidence type="ECO:0000313" key="4">
    <source>
        <dbReference type="Proteomes" id="UP001501207"/>
    </source>
</evidence>
<keyword evidence="1" id="KW-1133">Transmembrane helix</keyword>
<organism evidence="3 4">
    <name type="scientific">Compostibacter hankyongensis</name>
    <dbReference type="NCBI Taxonomy" id="1007089"/>
    <lineage>
        <taxon>Bacteria</taxon>
        <taxon>Pseudomonadati</taxon>
        <taxon>Bacteroidota</taxon>
        <taxon>Chitinophagia</taxon>
        <taxon>Chitinophagales</taxon>
        <taxon>Chitinophagaceae</taxon>
        <taxon>Compostibacter</taxon>
    </lineage>
</organism>
<dbReference type="SMART" id="SM00740">
    <property type="entry name" value="PASTA"/>
    <property type="match status" value="3"/>
</dbReference>
<evidence type="ECO:0000256" key="1">
    <source>
        <dbReference type="SAM" id="Phobius"/>
    </source>
</evidence>
<protein>
    <recommendedName>
        <fullName evidence="2">PASTA domain-containing protein</fullName>
    </recommendedName>
</protein>
<dbReference type="CDD" id="cd06577">
    <property type="entry name" value="PASTA_pknB"/>
    <property type="match status" value="3"/>
</dbReference>